<feature type="compositionally biased region" description="Basic and acidic residues" evidence="1">
    <location>
        <begin position="357"/>
        <end position="370"/>
    </location>
</feature>
<dbReference type="AlphaFoldDB" id="A0AAV5UBD3"/>
<feature type="non-terminal residue" evidence="3">
    <location>
        <position position="1"/>
    </location>
</feature>
<evidence type="ECO:0000313" key="3">
    <source>
        <dbReference type="EMBL" id="GMT04204.1"/>
    </source>
</evidence>
<feature type="chain" id="PRO_5043988949" evidence="2">
    <location>
        <begin position="28"/>
        <end position="682"/>
    </location>
</feature>
<organism evidence="3 4">
    <name type="scientific">Pristionchus entomophagus</name>
    <dbReference type="NCBI Taxonomy" id="358040"/>
    <lineage>
        <taxon>Eukaryota</taxon>
        <taxon>Metazoa</taxon>
        <taxon>Ecdysozoa</taxon>
        <taxon>Nematoda</taxon>
        <taxon>Chromadorea</taxon>
        <taxon>Rhabditida</taxon>
        <taxon>Rhabditina</taxon>
        <taxon>Diplogasteromorpha</taxon>
        <taxon>Diplogasteroidea</taxon>
        <taxon>Neodiplogasteridae</taxon>
        <taxon>Pristionchus</taxon>
    </lineage>
</organism>
<keyword evidence="2" id="KW-0732">Signal</keyword>
<feature type="compositionally biased region" description="Low complexity" evidence="1">
    <location>
        <begin position="646"/>
        <end position="658"/>
    </location>
</feature>
<evidence type="ECO:0000256" key="1">
    <source>
        <dbReference type="SAM" id="MobiDB-lite"/>
    </source>
</evidence>
<accession>A0AAV5UBD3</accession>
<keyword evidence="4" id="KW-1185">Reference proteome</keyword>
<evidence type="ECO:0000313" key="4">
    <source>
        <dbReference type="Proteomes" id="UP001432027"/>
    </source>
</evidence>
<evidence type="ECO:0000256" key="2">
    <source>
        <dbReference type="SAM" id="SignalP"/>
    </source>
</evidence>
<feature type="signal peptide" evidence="2">
    <location>
        <begin position="1"/>
        <end position="27"/>
    </location>
</feature>
<comment type="caution">
    <text evidence="3">The sequence shown here is derived from an EMBL/GenBank/DDBJ whole genome shotgun (WGS) entry which is preliminary data.</text>
</comment>
<feature type="non-terminal residue" evidence="3">
    <location>
        <position position="682"/>
    </location>
</feature>
<proteinExistence type="predicted"/>
<name>A0AAV5UBD3_9BILA</name>
<dbReference type="Proteomes" id="UP001432027">
    <property type="component" value="Unassembled WGS sequence"/>
</dbReference>
<feature type="region of interest" description="Disordered" evidence="1">
    <location>
        <begin position="551"/>
        <end position="579"/>
    </location>
</feature>
<gene>
    <name evidence="3" type="ORF">PENTCL1PPCAC_26378</name>
</gene>
<feature type="region of interest" description="Disordered" evidence="1">
    <location>
        <begin position="608"/>
        <end position="658"/>
    </location>
</feature>
<reference evidence="3" key="1">
    <citation type="submission" date="2023-10" db="EMBL/GenBank/DDBJ databases">
        <title>Genome assembly of Pristionchus species.</title>
        <authorList>
            <person name="Yoshida K."/>
            <person name="Sommer R.J."/>
        </authorList>
    </citation>
    <scope>NUCLEOTIDE SEQUENCE</scope>
    <source>
        <strain evidence="3">RS0144</strain>
    </source>
</reference>
<sequence length="682" mass="72682">RGGIMPWLRISLPIALLLALQGGLIDAQFAELAGLATSFLGPGLGGALEGASAGAGALGQIGQLYQLAQAGIGLAGTGVDVLNKASQGNWFPAAIEQATLMQKNMGSVGERGSGIPGGLGGLGGALGALGNLPGLGGGGGGGTEIGSEFGKSFPAPSVEDYETEIDLKGTTTPAQSLERFFTSTTTQAPETTSIPRSIPITLFPEEEEDRDKDENFKPSVKSLPKRKINIILPKSPDYFEAKSTDSESEIEFRTEKDRDYDSLITKEETGVSSNTIKERQTRSEKDRIIDLERLIEVLSKNKMKDDEIADIIKQVETNAGRSEQTSHKDDLDSTVRNISPDMFEKQQRIIKATRDLREHLDQQQKEREELLTSPEPSTTSESITDPPIYRTFTTTNPTPSSFAEYETSTRASRRTMARSTSALPIPFSSVQQPWAAPAAAAAVTPFAQVPLSSPSSSSSFVYPSQLYSVSGQAIPPVQVVHPHISHLPSYPQYQYPSPSSHFAQVALPAAVPSAQAPPPFSGPHGSLGPSLPTYYTYQNANSRTVTRGTVQLPVSSMPGPSPTGTRGRRVRQGAGAATDPRLAAAAARTTVAPQRLQQEVSPAVQRSFKGRGEGMSGSRRRVEGNHGRRNTQVRAQAAKSHRIFASPLSTPLPSSSFPRRMVATQPITTPSPVRPPTPAAAA</sequence>
<dbReference type="EMBL" id="BTSX01000006">
    <property type="protein sequence ID" value="GMT04204.1"/>
    <property type="molecule type" value="Genomic_DNA"/>
</dbReference>
<protein>
    <submittedName>
        <fullName evidence="3">Uncharacterized protein</fullName>
    </submittedName>
</protein>
<feature type="compositionally biased region" description="Low complexity" evidence="1">
    <location>
        <begin position="371"/>
        <end position="402"/>
    </location>
</feature>
<feature type="region of interest" description="Disordered" evidence="1">
    <location>
        <begin position="357"/>
        <end position="411"/>
    </location>
</feature>